<gene>
    <name evidence="2" type="ORF">BJP25_06810</name>
</gene>
<dbReference type="InterPro" id="IPR010982">
    <property type="entry name" value="Lambda_DNA-bd_dom_sf"/>
</dbReference>
<dbReference type="Gene3D" id="1.10.260.40">
    <property type="entry name" value="lambda repressor-like DNA-binding domains"/>
    <property type="match status" value="1"/>
</dbReference>
<evidence type="ECO:0000259" key="1">
    <source>
        <dbReference type="PROSITE" id="PS50943"/>
    </source>
</evidence>
<dbReference type="SMART" id="SM00530">
    <property type="entry name" value="HTH_XRE"/>
    <property type="match status" value="1"/>
</dbReference>
<evidence type="ECO:0000313" key="2">
    <source>
        <dbReference type="EMBL" id="OLR95447.1"/>
    </source>
</evidence>
<dbReference type="SUPFAM" id="SSF47413">
    <property type="entry name" value="lambda repressor-like DNA-binding domains"/>
    <property type="match status" value="1"/>
</dbReference>
<comment type="caution">
    <text evidence="2">The sequence shown here is derived from an EMBL/GenBank/DDBJ whole genome shotgun (WGS) entry which is preliminary data.</text>
</comment>
<organism evidence="2 3">
    <name type="scientific">Actinokineospora bangkokensis</name>
    <dbReference type="NCBI Taxonomy" id="1193682"/>
    <lineage>
        <taxon>Bacteria</taxon>
        <taxon>Bacillati</taxon>
        <taxon>Actinomycetota</taxon>
        <taxon>Actinomycetes</taxon>
        <taxon>Pseudonocardiales</taxon>
        <taxon>Pseudonocardiaceae</taxon>
        <taxon>Actinokineospora</taxon>
    </lineage>
</organism>
<sequence>MLDQGIGKRIKVARKLAGLTQEQLAQRNHYSVSTVRAVEQGREPTSMAFAAATASALGVPLEELTGQPYRNLLEEDGGLPGLAELRAIFAEGRYVVPIEPRPLTLLSDDVGQIRILRREDKARQALMRLPDVIRELHGAISIGDSTTAARAHGLLAHAYATATLTTYRFGYTSMAIHSVDRMEDHAARSDDSRLPIYSLIHRGHMLMASASYGLADDMVNRALVMLESEEVDEGTLSLRGAAHLRAAIVNARNWRPDTARDHIDSARVIGEQLGRTTYAYDTSMGPGNVMIHDIAVSLESGDPGRAARDGSKVVLPPDVQATRVGRHWMDIARAWSLEGKPDNALKALQNAKAVAPQQTKLHPNAQETLRAIAEAERRRSNSLANFATWMGMKI</sequence>
<dbReference type="RefSeq" id="WP_075972888.1">
    <property type="nucleotide sequence ID" value="NZ_MKQR01000002.1"/>
</dbReference>
<dbReference type="Proteomes" id="UP000186040">
    <property type="component" value="Unassembled WGS sequence"/>
</dbReference>
<dbReference type="Gene3D" id="1.25.40.10">
    <property type="entry name" value="Tetratricopeptide repeat domain"/>
    <property type="match status" value="1"/>
</dbReference>
<protein>
    <recommendedName>
        <fullName evidence="1">HTH cro/C1-type domain-containing protein</fullName>
    </recommendedName>
</protein>
<dbReference type="CDD" id="cd00093">
    <property type="entry name" value="HTH_XRE"/>
    <property type="match status" value="1"/>
</dbReference>
<proteinExistence type="predicted"/>
<keyword evidence="3" id="KW-1185">Reference proteome</keyword>
<dbReference type="InterPro" id="IPR001387">
    <property type="entry name" value="Cro/C1-type_HTH"/>
</dbReference>
<dbReference type="InterPro" id="IPR011990">
    <property type="entry name" value="TPR-like_helical_dom_sf"/>
</dbReference>
<feature type="domain" description="HTH cro/C1-type" evidence="1">
    <location>
        <begin position="10"/>
        <end position="64"/>
    </location>
</feature>
<dbReference type="GO" id="GO:0003677">
    <property type="term" value="F:DNA binding"/>
    <property type="evidence" value="ECO:0007669"/>
    <property type="project" value="InterPro"/>
</dbReference>
<dbReference type="STRING" id="1193682.BJP25_06810"/>
<dbReference type="OrthoDB" id="3504495at2"/>
<dbReference type="Pfam" id="PF13560">
    <property type="entry name" value="HTH_31"/>
    <property type="match status" value="1"/>
</dbReference>
<dbReference type="PROSITE" id="PS50943">
    <property type="entry name" value="HTH_CROC1"/>
    <property type="match status" value="1"/>
</dbReference>
<name>A0A1Q9LTS3_9PSEU</name>
<dbReference type="AlphaFoldDB" id="A0A1Q9LTS3"/>
<dbReference type="EMBL" id="MKQR01000002">
    <property type="protein sequence ID" value="OLR95447.1"/>
    <property type="molecule type" value="Genomic_DNA"/>
</dbReference>
<evidence type="ECO:0000313" key="3">
    <source>
        <dbReference type="Proteomes" id="UP000186040"/>
    </source>
</evidence>
<accession>A0A1Q9LTS3</accession>
<reference evidence="2 3" key="1">
    <citation type="submission" date="2016-10" db="EMBL/GenBank/DDBJ databases">
        <title>The Draft Genome Sequence of Actinokineospora bangkokensis 44EHWT reveals the biosynthetic pathway of antifungal compounds Thailandins with unusual extender unit butylmalonyl-CoA.</title>
        <authorList>
            <person name="Greule A."/>
            <person name="Intra B."/>
            <person name="Flemming S."/>
            <person name="Rommel M.G."/>
            <person name="Panbangred W."/>
            <person name="Bechthold A."/>
        </authorList>
    </citation>
    <scope>NUCLEOTIDE SEQUENCE [LARGE SCALE GENOMIC DNA]</scope>
    <source>
        <strain evidence="2 3">44EHW</strain>
    </source>
</reference>